<dbReference type="AlphaFoldDB" id="A0A840ACP2"/>
<organism evidence="2 3">
    <name type="scientific">Roseococcus suduntuyensis</name>
    <dbReference type="NCBI Taxonomy" id="455361"/>
    <lineage>
        <taxon>Bacteria</taxon>
        <taxon>Pseudomonadati</taxon>
        <taxon>Pseudomonadota</taxon>
        <taxon>Alphaproteobacteria</taxon>
        <taxon>Acetobacterales</taxon>
        <taxon>Roseomonadaceae</taxon>
        <taxon>Roseococcus</taxon>
    </lineage>
</organism>
<feature type="compositionally biased region" description="Pro residues" evidence="1">
    <location>
        <begin position="12"/>
        <end position="21"/>
    </location>
</feature>
<dbReference type="EMBL" id="JACIDJ010000005">
    <property type="protein sequence ID" value="MBB3899339.1"/>
    <property type="molecule type" value="Genomic_DNA"/>
</dbReference>
<dbReference type="Proteomes" id="UP000553193">
    <property type="component" value="Unassembled WGS sequence"/>
</dbReference>
<name>A0A840ACP2_9PROT</name>
<evidence type="ECO:0000313" key="3">
    <source>
        <dbReference type="Proteomes" id="UP000553193"/>
    </source>
</evidence>
<evidence type="ECO:0000313" key="2">
    <source>
        <dbReference type="EMBL" id="MBB3899339.1"/>
    </source>
</evidence>
<dbReference type="RefSeq" id="WP_184385030.1">
    <property type="nucleotide sequence ID" value="NZ_JACIDJ010000005.1"/>
</dbReference>
<feature type="region of interest" description="Disordered" evidence="1">
    <location>
        <begin position="150"/>
        <end position="171"/>
    </location>
</feature>
<proteinExistence type="predicted"/>
<accession>A0A840ACP2</accession>
<reference evidence="2 3" key="1">
    <citation type="submission" date="2020-08" db="EMBL/GenBank/DDBJ databases">
        <title>Genomic Encyclopedia of Type Strains, Phase IV (KMG-IV): sequencing the most valuable type-strain genomes for metagenomic binning, comparative biology and taxonomic classification.</title>
        <authorList>
            <person name="Goeker M."/>
        </authorList>
    </citation>
    <scope>NUCLEOTIDE SEQUENCE [LARGE SCALE GENOMIC DNA]</scope>
    <source>
        <strain evidence="2 3">DSM 19979</strain>
    </source>
</reference>
<gene>
    <name evidence="2" type="ORF">GGQ83_002791</name>
</gene>
<evidence type="ECO:0000256" key="1">
    <source>
        <dbReference type="SAM" id="MobiDB-lite"/>
    </source>
</evidence>
<protein>
    <submittedName>
        <fullName evidence="2">Uncharacterized protein</fullName>
    </submittedName>
</protein>
<feature type="region of interest" description="Disordered" evidence="1">
    <location>
        <begin position="1"/>
        <end position="22"/>
    </location>
</feature>
<keyword evidence="3" id="KW-1185">Reference proteome</keyword>
<comment type="caution">
    <text evidence="2">The sequence shown here is derived from an EMBL/GenBank/DDBJ whole genome shotgun (WGS) entry which is preliminary data.</text>
</comment>
<sequence>MLQDRIAVRLTPEPPPPPPEPSGFLHMLLPRHGQRPLGFAGRLLFSAGNRGTAPRCWHEVAVYEREDGGLVAAIRQGARLDGLAERSWAFPCETPEEARAAFAAHDPLPPLPLDALTDAPNAGHNAAALLEAAAAQRRLWHALLEAVLGPAPHPHHTPAGTAPGPDRGDHP</sequence>